<dbReference type="EMBL" id="NBNE01002235">
    <property type="protein sequence ID" value="OWZ11067.1"/>
    <property type="molecule type" value="Genomic_DNA"/>
</dbReference>
<feature type="compositionally biased region" description="Basic and acidic residues" evidence="1">
    <location>
        <begin position="209"/>
        <end position="220"/>
    </location>
</feature>
<proteinExistence type="predicted"/>
<reference evidence="4" key="1">
    <citation type="submission" date="2017-03" db="EMBL/GenBank/DDBJ databases">
        <title>Phytopthora megakarya and P. palmivora, two closely related causual agents of cacao black pod achieved similar genome size and gene model numbers by different mechanisms.</title>
        <authorList>
            <person name="Ali S."/>
            <person name="Shao J."/>
            <person name="Larry D.J."/>
            <person name="Kronmiller B."/>
            <person name="Shen D."/>
            <person name="Strem M.D."/>
            <person name="Melnick R.L."/>
            <person name="Guiltinan M.J."/>
            <person name="Tyler B.M."/>
            <person name="Meinhardt L.W."/>
            <person name="Bailey B.A."/>
        </authorList>
    </citation>
    <scope>NUCLEOTIDE SEQUENCE [LARGE SCALE GENOMIC DNA]</scope>
    <source>
        <strain evidence="4">zdho120</strain>
    </source>
</reference>
<accession>A0A225W232</accession>
<dbReference type="Proteomes" id="UP000198211">
    <property type="component" value="Unassembled WGS sequence"/>
</dbReference>
<feature type="region of interest" description="Disordered" evidence="1">
    <location>
        <begin position="209"/>
        <end position="245"/>
    </location>
</feature>
<dbReference type="SUPFAM" id="SSF53098">
    <property type="entry name" value="Ribonuclease H-like"/>
    <property type="match status" value="1"/>
</dbReference>
<dbReference type="InterPro" id="IPR012337">
    <property type="entry name" value="RNaseH-like_sf"/>
</dbReference>
<keyword evidence="4" id="KW-1185">Reference proteome</keyword>
<sequence length="245" mass="27875">MINFIDYSTNYMRVFCTKNKVEATKKFKHFLSSCAENGWQQRVRQRGSVLQATGVRRQISERENQATNGKVERMHRTILNVASLLVGYRYTSGETQSSMLRSKHEADITVEDVKMLTGSEQSLSDVVTFGSPCTAYHDPGKKSWRLRAKVGMIVGINDETKGFKVYLPKARIVITTQHIRNVETFDRKQNSQLQEQLECEDPDLKQAVEDREQATKRKEASTTGGVTIASTAKAFTEKTKSKRKR</sequence>
<comment type="caution">
    <text evidence="3">The sequence shown here is derived from an EMBL/GenBank/DDBJ whole genome shotgun (WGS) entry which is preliminary data.</text>
</comment>
<dbReference type="InterPro" id="IPR057670">
    <property type="entry name" value="SH3_retrovirus"/>
</dbReference>
<evidence type="ECO:0000256" key="1">
    <source>
        <dbReference type="SAM" id="MobiDB-lite"/>
    </source>
</evidence>
<evidence type="ECO:0000259" key="2">
    <source>
        <dbReference type="Pfam" id="PF25597"/>
    </source>
</evidence>
<dbReference type="InterPro" id="IPR036397">
    <property type="entry name" value="RNaseH_sf"/>
</dbReference>
<name>A0A225W232_9STRA</name>
<protein>
    <submittedName>
        <fullName evidence="3">Copia LTR rider</fullName>
    </submittedName>
</protein>
<dbReference type="OrthoDB" id="413361at2759"/>
<dbReference type="Gene3D" id="3.30.420.10">
    <property type="entry name" value="Ribonuclease H-like superfamily/Ribonuclease H"/>
    <property type="match status" value="1"/>
</dbReference>
<feature type="compositionally biased region" description="Polar residues" evidence="1">
    <location>
        <begin position="221"/>
        <end position="230"/>
    </location>
</feature>
<organism evidence="3 4">
    <name type="scientific">Phytophthora megakarya</name>
    <dbReference type="NCBI Taxonomy" id="4795"/>
    <lineage>
        <taxon>Eukaryota</taxon>
        <taxon>Sar</taxon>
        <taxon>Stramenopiles</taxon>
        <taxon>Oomycota</taxon>
        <taxon>Peronosporomycetes</taxon>
        <taxon>Peronosporales</taxon>
        <taxon>Peronosporaceae</taxon>
        <taxon>Phytophthora</taxon>
    </lineage>
</organism>
<dbReference type="Pfam" id="PF25597">
    <property type="entry name" value="SH3_retrovirus"/>
    <property type="match status" value="1"/>
</dbReference>
<evidence type="ECO:0000313" key="4">
    <source>
        <dbReference type="Proteomes" id="UP000198211"/>
    </source>
</evidence>
<gene>
    <name evidence="3" type="ORF">PHMEG_00015966</name>
</gene>
<dbReference type="AlphaFoldDB" id="A0A225W232"/>
<evidence type="ECO:0000313" key="3">
    <source>
        <dbReference type="EMBL" id="OWZ11067.1"/>
    </source>
</evidence>
<dbReference type="GO" id="GO:0003676">
    <property type="term" value="F:nucleic acid binding"/>
    <property type="evidence" value="ECO:0007669"/>
    <property type="project" value="InterPro"/>
</dbReference>
<feature type="domain" description="Retroviral polymerase SH3-like" evidence="2">
    <location>
        <begin position="133"/>
        <end position="189"/>
    </location>
</feature>